<evidence type="ECO:0000256" key="6">
    <source>
        <dbReference type="ARBA" id="ARBA00048348"/>
    </source>
</evidence>
<keyword evidence="4" id="KW-0862">Zinc</keyword>
<feature type="region of interest" description="Disordered" evidence="7">
    <location>
        <begin position="229"/>
        <end position="248"/>
    </location>
</feature>
<dbReference type="InterPro" id="IPR041891">
    <property type="entry name" value="Alpha_CA_prokaryot-like"/>
</dbReference>
<evidence type="ECO:0000256" key="3">
    <source>
        <dbReference type="ARBA" id="ARBA00022723"/>
    </source>
</evidence>
<protein>
    <recommendedName>
        <fullName evidence="2">carbonic anhydrase</fullName>
        <ecNumber evidence="2">4.2.1.1</ecNumber>
    </recommendedName>
</protein>
<dbReference type="InterPro" id="IPR036398">
    <property type="entry name" value="CA_dom_sf"/>
</dbReference>
<dbReference type="CDD" id="cd03124">
    <property type="entry name" value="alpha_CA_prokaryotic_like"/>
    <property type="match status" value="1"/>
</dbReference>
<evidence type="ECO:0000256" key="1">
    <source>
        <dbReference type="ARBA" id="ARBA00010718"/>
    </source>
</evidence>
<gene>
    <name evidence="10" type="primary">cah</name>
    <name evidence="10" type="ORF">NEISUBOT_03754</name>
</gene>
<feature type="chain" id="PRO_5040735163" description="carbonic anhydrase" evidence="8">
    <location>
        <begin position="21"/>
        <end position="248"/>
    </location>
</feature>
<comment type="similarity">
    <text evidence="1">Belongs to the alpha-carbonic anhydrase family.</text>
</comment>
<dbReference type="RefSeq" id="WP_004519452.1">
    <property type="nucleotide sequence ID" value="NZ_ACEO02000002.1"/>
</dbReference>
<evidence type="ECO:0000256" key="5">
    <source>
        <dbReference type="ARBA" id="ARBA00023239"/>
    </source>
</evidence>
<dbReference type="EC" id="4.2.1.1" evidence="2"/>
<comment type="catalytic activity">
    <reaction evidence="6">
        <text>hydrogencarbonate + H(+) = CO2 + H2O</text>
        <dbReference type="Rhea" id="RHEA:10748"/>
        <dbReference type="ChEBI" id="CHEBI:15377"/>
        <dbReference type="ChEBI" id="CHEBI:15378"/>
        <dbReference type="ChEBI" id="CHEBI:16526"/>
        <dbReference type="ChEBI" id="CHEBI:17544"/>
        <dbReference type="EC" id="4.2.1.1"/>
    </reaction>
</comment>
<name>A0A9W5ISE9_NEISU</name>
<evidence type="ECO:0000313" key="10">
    <source>
        <dbReference type="EMBL" id="EFC52918.1"/>
    </source>
</evidence>
<accession>A0A9W5ISE9</accession>
<dbReference type="Pfam" id="PF00194">
    <property type="entry name" value="Carb_anhydrase"/>
    <property type="match status" value="1"/>
</dbReference>
<dbReference type="Gene3D" id="3.10.200.10">
    <property type="entry name" value="Alpha carbonic anhydrase"/>
    <property type="match status" value="1"/>
</dbReference>
<keyword evidence="5 10" id="KW-0456">Lyase</keyword>
<sequence length="248" mass="27274">MLNKHLFLSLLMAVSTATVSAETHHAHWSYTGENDAAHWGDLSEDFAVCKTGKQQSPVDFSATKAVKGKQLAYRYNVADYKVENNGHTLQATPQGKAQTIVINGKTYTLKQFHFHTPSEHTFKGKHFPMEAHFVHQAEDGTLAVIGSVFKPGKNNPALSALIAKKLKAGESVDLKNLNIQALLPKDSKSFQLKGSLTTPPCSENVTWVVLKTPVQADAAQFKAMRDIIGGENNRPVQPLNDREVNEDK</sequence>
<evidence type="ECO:0000313" key="11">
    <source>
        <dbReference type="Proteomes" id="UP000004621"/>
    </source>
</evidence>
<proteinExistence type="inferred from homology"/>
<dbReference type="InterPro" id="IPR023561">
    <property type="entry name" value="Carbonic_anhydrase_a-class"/>
</dbReference>
<evidence type="ECO:0000256" key="2">
    <source>
        <dbReference type="ARBA" id="ARBA00012925"/>
    </source>
</evidence>
<comment type="caution">
    <text evidence="10">The sequence shown here is derived from an EMBL/GenBank/DDBJ whole genome shotgun (WGS) entry which is preliminary data.</text>
</comment>
<dbReference type="PROSITE" id="PS51144">
    <property type="entry name" value="ALPHA_CA_2"/>
    <property type="match status" value="1"/>
</dbReference>
<evidence type="ECO:0000256" key="8">
    <source>
        <dbReference type="SAM" id="SignalP"/>
    </source>
</evidence>
<evidence type="ECO:0000256" key="7">
    <source>
        <dbReference type="SAM" id="MobiDB-lite"/>
    </source>
</evidence>
<dbReference type="EMBL" id="ACEO02000002">
    <property type="protein sequence ID" value="EFC52918.1"/>
    <property type="molecule type" value="Genomic_DNA"/>
</dbReference>
<evidence type="ECO:0000256" key="4">
    <source>
        <dbReference type="ARBA" id="ARBA00022833"/>
    </source>
</evidence>
<keyword evidence="8" id="KW-0732">Signal</keyword>
<dbReference type="GO" id="GO:0008270">
    <property type="term" value="F:zinc ion binding"/>
    <property type="evidence" value="ECO:0007669"/>
    <property type="project" value="InterPro"/>
</dbReference>
<reference evidence="10 11" key="1">
    <citation type="submission" date="2010-01" db="EMBL/GenBank/DDBJ databases">
        <authorList>
            <person name="Weinstock G."/>
            <person name="Sodergren E."/>
            <person name="Clifton S."/>
            <person name="Fulton L."/>
            <person name="Fulton B."/>
            <person name="Courtney L."/>
            <person name="Fronick C."/>
            <person name="Harrison M."/>
            <person name="Strong C."/>
            <person name="Farmer C."/>
            <person name="Delahaunty K."/>
            <person name="Markovic C."/>
            <person name="Hall O."/>
            <person name="Minx P."/>
            <person name="Tomlinson C."/>
            <person name="Mitreva M."/>
            <person name="Nelson J."/>
            <person name="Hou S."/>
            <person name="Wollam A."/>
            <person name="Pepin K.H."/>
            <person name="Johnson M."/>
            <person name="Bhonagiri V."/>
            <person name="Nash W.E."/>
            <person name="Warren W."/>
            <person name="Chinwalla A."/>
            <person name="Mardis E.R."/>
            <person name="Wilson R.K."/>
        </authorList>
    </citation>
    <scope>NUCLEOTIDE SEQUENCE [LARGE SCALE GENOMIC DNA]</scope>
    <source>
        <strain evidence="10 11">NJ9703</strain>
    </source>
</reference>
<dbReference type="GO" id="GO:0004089">
    <property type="term" value="F:carbonate dehydratase activity"/>
    <property type="evidence" value="ECO:0007669"/>
    <property type="project" value="UniProtKB-EC"/>
</dbReference>
<dbReference type="InterPro" id="IPR001148">
    <property type="entry name" value="CA_dom"/>
</dbReference>
<organism evidence="10 11">
    <name type="scientific">Neisseria subflava NJ9703</name>
    <dbReference type="NCBI Taxonomy" id="546268"/>
    <lineage>
        <taxon>Bacteria</taxon>
        <taxon>Pseudomonadati</taxon>
        <taxon>Pseudomonadota</taxon>
        <taxon>Betaproteobacteria</taxon>
        <taxon>Neisseriales</taxon>
        <taxon>Neisseriaceae</taxon>
        <taxon>Neisseria</taxon>
    </lineage>
</organism>
<evidence type="ECO:0000259" key="9">
    <source>
        <dbReference type="PROSITE" id="PS51144"/>
    </source>
</evidence>
<dbReference type="Proteomes" id="UP000004621">
    <property type="component" value="Unassembled WGS sequence"/>
</dbReference>
<dbReference type="PANTHER" id="PTHR18952:SF265">
    <property type="entry name" value="CARBONIC ANHYDRASE"/>
    <property type="match status" value="1"/>
</dbReference>
<dbReference type="AlphaFoldDB" id="A0A9W5ISE9"/>
<dbReference type="SUPFAM" id="SSF51069">
    <property type="entry name" value="Carbonic anhydrase"/>
    <property type="match status" value="1"/>
</dbReference>
<keyword evidence="3" id="KW-0479">Metal-binding</keyword>
<feature type="domain" description="Alpha-carbonic anhydrase" evidence="9">
    <location>
        <begin position="26"/>
        <end position="248"/>
    </location>
</feature>
<dbReference type="SMART" id="SM01057">
    <property type="entry name" value="Carb_anhydrase"/>
    <property type="match status" value="1"/>
</dbReference>
<feature type="signal peptide" evidence="8">
    <location>
        <begin position="1"/>
        <end position="20"/>
    </location>
</feature>
<dbReference type="PANTHER" id="PTHR18952">
    <property type="entry name" value="CARBONIC ANHYDRASE"/>
    <property type="match status" value="1"/>
</dbReference>